<dbReference type="Proteomes" id="UP001595190">
    <property type="component" value="Unassembled WGS sequence"/>
</dbReference>
<name>A0ABV6Z9D8_9HYPH</name>
<sequence>MTAANKSVPADLAKYTGEKIENMSISEFRGFVLYLSKTEGMSQREIAALTGRTNQAIGRILKRMEAAPGRRGATRIISGRSHHRIAKKFAEMAQASNRSVGSYHDLWMRAITEDPVGATRFLGKMAKAPK</sequence>
<dbReference type="InterPro" id="IPR036388">
    <property type="entry name" value="WH-like_DNA-bd_sf"/>
</dbReference>
<dbReference type="EMBL" id="JBHGPK010000001">
    <property type="protein sequence ID" value="MFC2248765.1"/>
    <property type="molecule type" value="Genomic_DNA"/>
</dbReference>
<evidence type="ECO:0008006" key="3">
    <source>
        <dbReference type="Google" id="ProtNLM"/>
    </source>
</evidence>
<gene>
    <name evidence="1" type="ORF">ACETRX_03990</name>
</gene>
<protein>
    <recommendedName>
        <fullName evidence="3">MarR family transcriptional regulator</fullName>
    </recommendedName>
</protein>
<dbReference type="Gene3D" id="1.10.10.10">
    <property type="entry name" value="Winged helix-like DNA-binding domain superfamily/Winged helix DNA-binding domain"/>
    <property type="match status" value="1"/>
</dbReference>
<organism evidence="1 2">
    <name type="scientific">Labrys neptuniae</name>
    <dbReference type="NCBI Taxonomy" id="376174"/>
    <lineage>
        <taxon>Bacteria</taxon>
        <taxon>Pseudomonadati</taxon>
        <taxon>Pseudomonadota</taxon>
        <taxon>Alphaproteobacteria</taxon>
        <taxon>Hyphomicrobiales</taxon>
        <taxon>Xanthobacteraceae</taxon>
        <taxon>Labrys</taxon>
    </lineage>
</organism>
<evidence type="ECO:0000313" key="2">
    <source>
        <dbReference type="Proteomes" id="UP001595190"/>
    </source>
</evidence>
<dbReference type="RefSeq" id="WP_394308702.1">
    <property type="nucleotide sequence ID" value="NZ_JBHGPK010000001.1"/>
</dbReference>
<comment type="caution">
    <text evidence="1">The sequence shown here is derived from an EMBL/GenBank/DDBJ whole genome shotgun (WGS) entry which is preliminary data.</text>
</comment>
<evidence type="ECO:0000313" key="1">
    <source>
        <dbReference type="EMBL" id="MFC2248765.1"/>
    </source>
</evidence>
<proteinExistence type="predicted"/>
<reference evidence="1 2" key="1">
    <citation type="submission" date="2024-09" db="EMBL/GenBank/DDBJ databases">
        <title>Description of Labrys sedimenti sp. nov., isolated from a diclofenac-degrading enrichment culture, and genome-based reclassification of Labrys portucalensis as a later heterotypic synonym of Labrys neptuniae.</title>
        <authorList>
            <person name="Tancsics A."/>
            <person name="Csepanyi A."/>
        </authorList>
    </citation>
    <scope>NUCLEOTIDE SEQUENCE [LARGE SCALE GENOMIC DNA]</scope>
    <source>
        <strain evidence="1 2">LMG 23412</strain>
    </source>
</reference>
<accession>A0ABV6Z9D8</accession>